<dbReference type="STRING" id="446468.Ndas_1900"/>
<dbReference type="SUPFAM" id="SSF50998">
    <property type="entry name" value="Quinoprotein alcohol dehydrogenase-like"/>
    <property type="match status" value="1"/>
</dbReference>
<proteinExistence type="predicted"/>
<dbReference type="OrthoDB" id="3425865at2"/>
<evidence type="ECO:0008006" key="4">
    <source>
        <dbReference type="Google" id="ProtNLM"/>
    </source>
</evidence>
<evidence type="ECO:0000313" key="2">
    <source>
        <dbReference type="EMBL" id="ADH67328.1"/>
    </source>
</evidence>
<dbReference type="Gene3D" id="2.130.10.10">
    <property type="entry name" value="YVTN repeat-like/Quinoprotein amine dehydrogenase"/>
    <property type="match status" value="1"/>
</dbReference>
<gene>
    <name evidence="2" type="ordered locus">Ndas_1900</name>
</gene>
<keyword evidence="1" id="KW-0472">Membrane</keyword>
<dbReference type="HOGENOM" id="CLU_444689_0_0_11"/>
<dbReference type="Proteomes" id="UP000002219">
    <property type="component" value="Chromosome 1"/>
</dbReference>
<dbReference type="eggNOG" id="COG1520">
    <property type="taxonomic scope" value="Bacteria"/>
</dbReference>
<name>D7B663_NOCDD</name>
<sequence length="645" mass="70513">MENESRVTSRVRPETVSWVGLGLVSGGILLAAVDMVRFPLMEEELTTPDGGLWWLAAVLLGAIVLCVVLRRDAWERQAGPATRLDRTRAVLLLVVIVLLLYVAYTAFSPMAFSWTAENPRFYFPDAAGVSLWTATLAITLGAILMAATAHQPRLRPLPGSVPPMAGGLVLVLLLEFGLGAATLYQPTEHTVADAFPDTPAPVPGDVSEVGWEWEVPQDVSVRGVEPGPFGPLLTLEDGVVALDGSSGEVLWSYRHPYNSWVRVVISDGGTRALVTRQPVADRSGDHHVTEIDTVTGGILREFTVPPLLEEGEDEETRVDFLAGTSEVSLYSWRDTTEEQRVRVHAADSNEELWFPTVPESRDRTCVNFGGWQSGENLLLHEDQVLITYLCADEDRLDEDTTLRDLTLDNREPLTGVVAAFDARTGEENWIREWDDTNTELSISVDRPVPGTDSHPVVVAQGRYRSDLPRALDLRDGSDSLELPPELMDSETAMSDDFEQLVRVGSESTVLLSRGPADQGNGDEREPFLFHRVSASGEITATAEMPFSTVFLDQLPEAIALGEAVIIPRLEYEETGTQETIPAVVVIPYDAGPDAVRTIRFDEPEFASEPGMDGARTGDHRAIPVPGAVVTYVRDTETTIVRGLVG</sequence>
<feature type="transmembrane region" description="Helical" evidence="1">
    <location>
        <begin position="89"/>
        <end position="107"/>
    </location>
</feature>
<protein>
    <recommendedName>
        <fullName evidence="4">Pyrrolo-quinoline quinone</fullName>
    </recommendedName>
</protein>
<keyword evidence="1" id="KW-0812">Transmembrane</keyword>
<dbReference type="InterPro" id="IPR011047">
    <property type="entry name" value="Quinoprotein_ADH-like_sf"/>
</dbReference>
<dbReference type="EMBL" id="CP002040">
    <property type="protein sequence ID" value="ADH67328.1"/>
    <property type="molecule type" value="Genomic_DNA"/>
</dbReference>
<feature type="transmembrane region" description="Helical" evidence="1">
    <location>
        <begin position="127"/>
        <end position="149"/>
    </location>
</feature>
<organism evidence="2 3">
    <name type="scientific">Nocardiopsis dassonvillei (strain ATCC 23218 / DSM 43111 / CIP 107115 / JCM 7437 / KCTC 9190 / NBRC 14626 / NCTC 10488 / NRRL B-5397 / IMRU 509)</name>
    <name type="common">Actinomadura dassonvillei</name>
    <dbReference type="NCBI Taxonomy" id="446468"/>
    <lineage>
        <taxon>Bacteria</taxon>
        <taxon>Bacillati</taxon>
        <taxon>Actinomycetota</taxon>
        <taxon>Actinomycetes</taxon>
        <taxon>Streptosporangiales</taxon>
        <taxon>Nocardiopsidaceae</taxon>
        <taxon>Nocardiopsis</taxon>
    </lineage>
</organism>
<dbReference type="AlphaFoldDB" id="D7B663"/>
<reference evidence="2 3" key="1">
    <citation type="journal article" date="2010" name="Stand. Genomic Sci.">
        <title>Complete genome sequence of Nocardiopsis dassonvillei type strain (IMRU 509).</title>
        <authorList>
            <person name="Sun H."/>
            <person name="Lapidus A."/>
            <person name="Nolan M."/>
            <person name="Lucas S."/>
            <person name="Del Rio T.G."/>
            <person name="Tice H."/>
            <person name="Cheng J.F."/>
            <person name="Tapia R."/>
            <person name="Han C."/>
            <person name="Goodwin L."/>
            <person name="Pitluck S."/>
            <person name="Pagani I."/>
            <person name="Ivanova N."/>
            <person name="Mavromatis K."/>
            <person name="Mikhailova N."/>
            <person name="Pati A."/>
            <person name="Chen A."/>
            <person name="Palaniappan K."/>
            <person name="Land M."/>
            <person name="Hauser L."/>
            <person name="Chang Y.J."/>
            <person name="Jeffries C.D."/>
            <person name="Djao O.D."/>
            <person name="Rohde M."/>
            <person name="Sikorski J."/>
            <person name="Goker M."/>
            <person name="Woyke T."/>
            <person name="Bristow J."/>
            <person name="Eisen J.A."/>
            <person name="Markowitz V."/>
            <person name="Hugenholtz P."/>
            <person name="Kyrpides N.C."/>
            <person name="Klenk H.P."/>
        </authorList>
    </citation>
    <scope>NUCLEOTIDE SEQUENCE [LARGE SCALE GENOMIC DNA]</scope>
    <source>
        <strain evidence="3">ATCC 23218 / DSM 43111 / CIP 107115 / JCM 7437 / KCTC 9190 / NBRC 14626 / NCTC 10488 / NRRL B-5397 / IMRU 509</strain>
    </source>
</reference>
<feature type="transmembrane region" description="Helical" evidence="1">
    <location>
        <begin position="52"/>
        <end position="69"/>
    </location>
</feature>
<feature type="transmembrane region" description="Helical" evidence="1">
    <location>
        <begin position="16"/>
        <end position="40"/>
    </location>
</feature>
<keyword evidence="1" id="KW-1133">Transmembrane helix</keyword>
<accession>D7B663</accession>
<dbReference type="KEGG" id="nda:Ndas_1900"/>
<dbReference type="InterPro" id="IPR015943">
    <property type="entry name" value="WD40/YVTN_repeat-like_dom_sf"/>
</dbReference>
<evidence type="ECO:0000313" key="3">
    <source>
        <dbReference type="Proteomes" id="UP000002219"/>
    </source>
</evidence>
<keyword evidence="3" id="KW-1185">Reference proteome</keyword>
<evidence type="ECO:0000256" key="1">
    <source>
        <dbReference type="SAM" id="Phobius"/>
    </source>
</evidence>
<feature type="transmembrane region" description="Helical" evidence="1">
    <location>
        <begin position="161"/>
        <end position="184"/>
    </location>
</feature>